<gene>
    <name evidence="1" type="primary">g3049</name>
    <name evidence="1" type="ORF">VP750_LOCUS2606</name>
</gene>
<dbReference type="Proteomes" id="UP001497392">
    <property type="component" value="Unassembled WGS sequence"/>
</dbReference>
<dbReference type="PANTHER" id="PTHR46936:SF1">
    <property type="entry name" value="ARABINOSYLTRANSFERASE XEG113"/>
    <property type="match status" value="1"/>
</dbReference>
<evidence type="ECO:0000313" key="1">
    <source>
        <dbReference type="EMBL" id="CAL5220947.1"/>
    </source>
</evidence>
<proteinExistence type="predicted"/>
<evidence type="ECO:0000313" key="2">
    <source>
        <dbReference type="Proteomes" id="UP001497392"/>
    </source>
</evidence>
<accession>A0ABP1FTW7</accession>
<dbReference type="PANTHER" id="PTHR46936">
    <property type="entry name" value="ARABINOSYLTRANSFERASE XEG113"/>
    <property type="match status" value="1"/>
</dbReference>
<dbReference type="InterPro" id="IPR053250">
    <property type="entry name" value="Glycosyltransferase_77"/>
</dbReference>
<keyword evidence="2" id="KW-1185">Reference proteome</keyword>
<sequence length="459" mass="52616">MDMFQAEAAAWRGEVDTVTRCGHLAGAYQRGRLAINSGVNIYRNRPQVRALLERWRSDMLNATKARHITPDKHGNWTVTDQLALTLIFTESNDLITEGVTGSKTLIWMANHSVRVLPLPVLAAMNGHTAFVQELHLRHNVTPFVAHATFNRFEMTGKTFRFREKSWWLVDPDEYYADPAARYLAYSNSVVDYVAELEEARGPMVPLHKHLLAVAFQLAALRDAWAIAWALNRTLVLPRFWSWCEMDQVATVLETCRKDGGDQVLPFQTPADYLLSFWALPSSPFKYKEYSFLDNPRVPAHFRTHAQRVHVVASESAPQTFAAGRRMILRDQVDTHVLTWTGLLPGTFGGFLDAQATSYFNEHFSDFTRGMQWCCSAGDWNTDHQFDAARWVYIQPRLLMLLLVQRRAGMQVPWTQDGLANAWRTPTLRRPAICEMLQGINKEFARDYENHPCNFLKKGW</sequence>
<organism evidence="1 2">
    <name type="scientific">Coccomyxa viridis</name>
    <dbReference type="NCBI Taxonomy" id="1274662"/>
    <lineage>
        <taxon>Eukaryota</taxon>
        <taxon>Viridiplantae</taxon>
        <taxon>Chlorophyta</taxon>
        <taxon>core chlorophytes</taxon>
        <taxon>Trebouxiophyceae</taxon>
        <taxon>Trebouxiophyceae incertae sedis</taxon>
        <taxon>Coccomyxaceae</taxon>
        <taxon>Coccomyxa</taxon>
    </lineage>
</organism>
<dbReference type="EMBL" id="CAXHTA020000004">
    <property type="protein sequence ID" value="CAL5220947.1"/>
    <property type="molecule type" value="Genomic_DNA"/>
</dbReference>
<reference evidence="1 2" key="1">
    <citation type="submission" date="2024-06" db="EMBL/GenBank/DDBJ databases">
        <authorList>
            <person name="Kraege A."/>
            <person name="Thomma B."/>
        </authorList>
    </citation>
    <scope>NUCLEOTIDE SEQUENCE [LARGE SCALE GENOMIC DNA]</scope>
</reference>
<name>A0ABP1FTW7_9CHLO</name>
<comment type="caution">
    <text evidence="1">The sequence shown here is derived from an EMBL/GenBank/DDBJ whole genome shotgun (WGS) entry which is preliminary data.</text>
</comment>
<protein>
    <submittedName>
        <fullName evidence="1">G3049 protein</fullName>
    </submittedName>
</protein>